<gene>
    <name evidence="3" type="ORF">LCIT_00230</name>
</gene>
<evidence type="ECO:0000256" key="2">
    <source>
        <dbReference type="SAM" id="Phobius"/>
    </source>
</evidence>
<evidence type="ECO:0000256" key="1">
    <source>
        <dbReference type="SAM" id="MobiDB-lite"/>
    </source>
</evidence>
<comment type="caution">
    <text evidence="3">The sequence shown here is derived from an EMBL/GenBank/DDBJ whole genome shotgun (WGS) entry which is preliminary data.</text>
</comment>
<keyword evidence="2" id="KW-0812">Transmembrane</keyword>
<dbReference type="AlphaFoldDB" id="A0A5A5TWS4"/>
<dbReference type="EMBL" id="BJJW01000001">
    <property type="protein sequence ID" value="GDZ82781.1"/>
    <property type="molecule type" value="Genomic_DNA"/>
</dbReference>
<feature type="compositionally biased region" description="Acidic residues" evidence="1">
    <location>
        <begin position="86"/>
        <end position="98"/>
    </location>
</feature>
<evidence type="ECO:0000313" key="3">
    <source>
        <dbReference type="EMBL" id="GDZ82781.1"/>
    </source>
</evidence>
<dbReference type="Proteomes" id="UP000323274">
    <property type="component" value="Unassembled WGS sequence"/>
</dbReference>
<feature type="transmembrane region" description="Helical" evidence="2">
    <location>
        <begin position="34"/>
        <end position="66"/>
    </location>
</feature>
<protein>
    <submittedName>
        <fullName evidence="3">Uncharacterized protein</fullName>
    </submittedName>
</protein>
<reference evidence="3 4" key="1">
    <citation type="submission" date="2019-04" db="EMBL/GenBank/DDBJ databases">
        <title>A pseudo-fructophilic Leuconostoc citreum strain F192-5 isolated from peel of satsuma mandarin: the first report for isolation and characterization of strain-dependent fructophilic-like characteristics.</title>
        <authorList>
            <person name="Maeno S."/>
            <person name="Tanizawa Y."/>
            <person name="Kajikawa A."/>
            <person name="Kanesaki Y."/>
            <person name="Kubota E."/>
            <person name="Arita M."/>
            <person name="Leon D."/>
            <person name="Endo A."/>
        </authorList>
    </citation>
    <scope>NUCLEOTIDE SEQUENCE [LARGE SCALE GENOMIC DNA]</scope>
    <source>
        <strain evidence="3 4">F192-5</strain>
    </source>
</reference>
<keyword evidence="2" id="KW-1133">Transmembrane helix</keyword>
<dbReference type="GeneID" id="61102744"/>
<sequence>MFFMLFVPLLIVLFVVYFFASLFANTFGILPRLILAIVFILLISFVIKNFFAVVGVLLLIGLAFWIRATFIQPPKQPHHDSHDQTFDGDFEEVDKDKH</sequence>
<organism evidence="3 4">
    <name type="scientific">Leuconostoc citreum</name>
    <dbReference type="NCBI Taxonomy" id="33964"/>
    <lineage>
        <taxon>Bacteria</taxon>
        <taxon>Bacillati</taxon>
        <taxon>Bacillota</taxon>
        <taxon>Bacilli</taxon>
        <taxon>Lactobacillales</taxon>
        <taxon>Lactobacillaceae</taxon>
        <taxon>Leuconostoc</taxon>
    </lineage>
</organism>
<dbReference type="RefSeq" id="WP_004907417.1">
    <property type="nucleotide sequence ID" value="NZ_BJJW01000001.1"/>
</dbReference>
<proteinExistence type="predicted"/>
<accession>A0A5A5TWS4</accession>
<dbReference type="OMA" id="LAFWIRV"/>
<evidence type="ECO:0000313" key="4">
    <source>
        <dbReference type="Proteomes" id="UP000323274"/>
    </source>
</evidence>
<feature type="region of interest" description="Disordered" evidence="1">
    <location>
        <begin position="74"/>
        <end position="98"/>
    </location>
</feature>
<keyword evidence="2" id="KW-0472">Membrane</keyword>
<name>A0A5A5TWS4_LEUCI</name>